<dbReference type="InterPro" id="IPR006127">
    <property type="entry name" value="ZnuA-like"/>
</dbReference>
<evidence type="ECO:0000313" key="8">
    <source>
        <dbReference type="EMBL" id="TBH81158.1"/>
    </source>
</evidence>
<reference evidence="8 9" key="1">
    <citation type="submission" date="2018-12" db="EMBL/GenBank/DDBJ databases">
        <title>First genome draft of Desulfovibrio legallis sp. nov.</title>
        <authorList>
            <person name="Ben Dhia O."/>
            <person name="Najjari A."/>
            <person name="Ferjani R."/>
            <person name="Fhoula I."/>
            <person name="Fardeau M.-L."/>
            <person name="Boudabbous A."/>
            <person name="Ouzari H.I."/>
        </authorList>
    </citation>
    <scope>NUCLEOTIDE SEQUENCE [LARGE SCALE GENOMIC DNA]</scope>
    <source>
        <strain evidence="8 9">H1T</strain>
    </source>
</reference>
<comment type="similarity">
    <text evidence="2 6">Belongs to the bacterial solute-binding protein 9 family.</text>
</comment>
<name>A0A6H3FFM0_9BACT</name>
<dbReference type="Pfam" id="PF01297">
    <property type="entry name" value="ZnuA"/>
    <property type="match status" value="1"/>
</dbReference>
<protein>
    <submittedName>
        <fullName evidence="8">Metal ABC transporter substrate-binding protein</fullName>
    </submittedName>
</protein>
<evidence type="ECO:0000256" key="3">
    <source>
        <dbReference type="ARBA" id="ARBA00022448"/>
    </source>
</evidence>
<gene>
    <name evidence="8" type="ORF">EB812_03475</name>
</gene>
<evidence type="ECO:0000256" key="4">
    <source>
        <dbReference type="ARBA" id="ARBA00022723"/>
    </source>
</evidence>
<dbReference type="PANTHER" id="PTHR42953">
    <property type="entry name" value="HIGH-AFFINITY ZINC UPTAKE SYSTEM PROTEIN ZNUA-RELATED"/>
    <property type="match status" value="1"/>
</dbReference>
<dbReference type="Gene3D" id="3.40.50.1980">
    <property type="entry name" value="Nitrogenase molybdenum iron protein domain"/>
    <property type="match status" value="2"/>
</dbReference>
<dbReference type="GO" id="GO:0030313">
    <property type="term" value="C:cell envelope"/>
    <property type="evidence" value="ECO:0007669"/>
    <property type="project" value="UniProtKB-SubCell"/>
</dbReference>
<feature type="chain" id="PRO_5026208801" evidence="7">
    <location>
        <begin position="30"/>
        <end position="304"/>
    </location>
</feature>
<dbReference type="SUPFAM" id="SSF53807">
    <property type="entry name" value="Helical backbone' metal receptor"/>
    <property type="match status" value="1"/>
</dbReference>
<dbReference type="Proteomes" id="UP000292919">
    <property type="component" value="Unassembled WGS sequence"/>
</dbReference>
<evidence type="ECO:0000256" key="5">
    <source>
        <dbReference type="ARBA" id="ARBA00022729"/>
    </source>
</evidence>
<keyword evidence="5 7" id="KW-0732">Signal</keyword>
<keyword evidence="4" id="KW-0479">Metal-binding</keyword>
<dbReference type="EMBL" id="SIXC01000003">
    <property type="protein sequence ID" value="TBH81158.1"/>
    <property type="molecule type" value="Genomic_DNA"/>
</dbReference>
<dbReference type="RefSeq" id="WP_118230009.1">
    <property type="nucleotide sequence ID" value="NZ_JBHSHA010000020.1"/>
</dbReference>
<dbReference type="GO" id="GO:0030001">
    <property type="term" value="P:metal ion transport"/>
    <property type="evidence" value="ECO:0007669"/>
    <property type="project" value="InterPro"/>
</dbReference>
<keyword evidence="3 6" id="KW-0813">Transport</keyword>
<dbReference type="CDD" id="cd01137">
    <property type="entry name" value="PsaA"/>
    <property type="match status" value="1"/>
</dbReference>
<dbReference type="AlphaFoldDB" id="A0A6H3FFM0"/>
<sequence length="304" mass="32397">MRRFGMGVCALVFAFVFGFALPGAQNALAAPLKVVTSFSILGDMVKNVGGDLVRVTTLVGPDADTHVYQPSPADAKAVAQADLVVVNGLHLEGWMDRLVQTSGYKGVVVTASKGVRTRTMVDEEEGGKKVTDPHAWQSLDNGRIYVRNIADGLAAADPAHAAAYRKNAGMYLGRIGETEGWVRKMLGSVPKAERKIITSHDAFGYFGDAYGLTLLSPQGLSTEAEASARDVGALIRQIKAEGIKALFVENMTDPRLVENIAKETGAKPGGELYADALSGPEGPAPTYLDMFRHNVTVLVKALRP</sequence>
<accession>A0A6H3FFM0</accession>
<dbReference type="PRINTS" id="PR00690">
    <property type="entry name" value="ADHESNFAMILY"/>
</dbReference>
<keyword evidence="9" id="KW-1185">Reference proteome</keyword>
<dbReference type="InterPro" id="IPR050492">
    <property type="entry name" value="Bact_metal-bind_prot9"/>
</dbReference>
<proteinExistence type="inferred from homology"/>
<comment type="subcellular location">
    <subcellularLocation>
        <location evidence="1">Cell envelope</location>
    </subcellularLocation>
</comment>
<dbReference type="PRINTS" id="PR00691">
    <property type="entry name" value="ADHESINB"/>
</dbReference>
<dbReference type="GO" id="GO:0046872">
    <property type="term" value="F:metal ion binding"/>
    <property type="evidence" value="ECO:0007669"/>
    <property type="project" value="UniProtKB-KW"/>
</dbReference>
<evidence type="ECO:0000256" key="1">
    <source>
        <dbReference type="ARBA" id="ARBA00004196"/>
    </source>
</evidence>
<evidence type="ECO:0000256" key="6">
    <source>
        <dbReference type="RuleBase" id="RU003512"/>
    </source>
</evidence>
<feature type="signal peptide" evidence="7">
    <location>
        <begin position="1"/>
        <end position="29"/>
    </location>
</feature>
<dbReference type="GO" id="GO:0007155">
    <property type="term" value="P:cell adhesion"/>
    <property type="evidence" value="ECO:0007669"/>
    <property type="project" value="InterPro"/>
</dbReference>
<dbReference type="InterPro" id="IPR006129">
    <property type="entry name" value="AdhesinB"/>
</dbReference>
<dbReference type="InterPro" id="IPR006128">
    <property type="entry name" value="Lipoprotein_PsaA-like"/>
</dbReference>
<evidence type="ECO:0000256" key="7">
    <source>
        <dbReference type="SAM" id="SignalP"/>
    </source>
</evidence>
<dbReference type="PANTHER" id="PTHR42953:SF1">
    <property type="entry name" value="METAL-BINDING PROTEIN HI_0362-RELATED"/>
    <property type="match status" value="1"/>
</dbReference>
<evidence type="ECO:0000256" key="2">
    <source>
        <dbReference type="ARBA" id="ARBA00011028"/>
    </source>
</evidence>
<evidence type="ECO:0000313" key="9">
    <source>
        <dbReference type="Proteomes" id="UP000292919"/>
    </source>
</evidence>
<organism evidence="8 9">
    <name type="scientific">Desulfovibrio legallii</name>
    <dbReference type="NCBI Taxonomy" id="571438"/>
    <lineage>
        <taxon>Bacteria</taxon>
        <taxon>Pseudomonadati</taxon>
        <taxon>Thermodesulfobacteriota</taxon>
        <taxon>Desulfovibrionia</taxon>
        <taxon>Desulfovibrionales</taxon>
        <taxon>Desulfovibrionaceae</taxon>
        <taxon>Desulfovibrio</taxon>
    </lineage>
</organism>
<comment type="caution">
    <text evidence="8">The sequence shown here is derived from an EMBL/GenBank/DDBJ whole genome shotgun (WGS) entry which is preliminary data.</text>
</comment>